<dbReference type="EMBL" id="FCOE02000011">
    <property type="protein sequence ID" value="SAK71387.1"/>
    <property type="molecule type" value="Genomic_DNA"/>
</dbReference>
<dbReference type="STRING" id="1777141.AWB80_03817"/>
<evidence type="ECO:0000256" key="1">
    <source>
        <dbReference type="SAM" id="Phobius"/>
    </source>
</evidence>
<feature type="transmembrane region" description="Helical" evidence="1">
    <location>
        <begin position="116"/>
        <end position="139"/>
    </location>
</feature>
<reference evidence="2" key="1">
    <citation type="submission" date="2016-01" db="EMBL/GenBank/DDBJ databases">
        <authorList>
            <person name="Peeters C."/>
        </authorList>
    </citation>
    <scope>NUCLEOTIDE SEQUENCE [LARGE SCALE GENOMIC DNA]</scope>
    <source>
        <strain evidence="2">LMG 29323</strain>
    </source>
</reference>
<name>A0A158BQ23_9BURK</name>
<proteinExistence type="predicted"/>
<feature type="transmembrane region" description="Helical" evidence="1">
    <location>
        <begin position="91"/>
        <end position="110"/>
    </location>
</feature>
<accession>A0A158BQ23</accession>
<keyword evidence="1" id="KW-0472">Membrane</keyword>
<evidence type="ECO:0000313" key="3">
    <source>
        <dbReference type="Proteomes" id="UP000054911"/>
    </source>
</evidence>
<dbReference type="RefSeq" id="WP_061176219.1">
    <property type="nucleotide sequence ID" value="NZ_FCOE02000011.1"/>
</dbReference>
<keyword evidence="1" id="KW-1133">Transmembrane helix</keyword>
<organism evidence="2 3">
    <name type="scientific">Caballeronia pedi</name>
    <dbReference type="NCBI Taxonomy" id="1777141"/>
    <lineage>
        <taxon>Bacteria</taxon>
        <taxon>Pseudomonadati</taxon>
        <taxon>Pseudomonadota</taxon>
        <taxon>Betaproteobacteria</taxon>
        <taxon>Burkholderiales</taxon>
        <taxon>Burkholderiaceae</taxon>
        <taxon>Caballeronia</taxon>
    </lineage>
</organism>
<dbReference type="Proteomes" id="UP000054911">
    <property type="component" value="Unassembled WGS sequence"/>
</dbReference>
<keyword evidence="1" id="KW-0812">Transmembrane</keyword>
<gene>
    <name evidence="2" type="ORF">AWB80_03817</name>
</gene>
<keyword evidence="3" id="KW-1185">Reference proteome</keyword>
<dbReference type="InterPro" id="IPR010654">
    <property type="entry name" value="Phage_lambda_tail_I"/>
</dbReference>
<comment type="caution">
    <text evidence="2">The sequence shown here is derived from an EMBL/GenBank/DDBJ whole genome shotgun (WGS) entry which is preliminary data.</text>
</comment>
<dbReference type="OrthoDB" id="5617695at2"/>
<evidence type="ECO:0000313" key="2">
    <source>
        <dbReference type="EMBL" id="SAK71387.1"/>
    </source>
</evidence>
<sequence length="199" mass="20324">MSDKLRTIRLYGVLGARFGRVHTLAVSSTTEAVRALSAVVPGFKKFMLNAKDSGLTFAVFNGQKNLSEERLPEPVGGDDIRIAPILMGSKAGGLFQVILGAALIAASFFIPAGGAFGIAALSQGAVLGMGAAMALGGVVQMLSPQTSGLASSSGDNGTSYYFNGAVNSAAQGDCVPIVYGRMRVGSKRASAGIYAEDQA</sequence>
<dbReference type="AlphaFoldDB" id="A0A158BQ23"/>
<protein>
    <submittedName>
        <fullName evidence="2">Lambda tail assembly I</fullName>
    </submittedName>
</protein>
<dbReference type="Pfam" id="PF06805">
    <property type="entry name" value="Lambda_tail_I"/>
    <property type="match status" value="1"/>
</dbReference>